<dbReference type="AlphaFoldDB" id="A9KDF9"/>
<dbReference type="EMBL" id="CP000733">
    <property type="protein sequence ID" value="ABS77791.2"/>
    <property type="molecule type" value="Genomic_DNA"/>
</dbReference>
<gene>
    <name evidence="1" type="ordered locus">CBUD_0309</name>
</gene>
<dbReference type="KEGG" id="cbd:CBUD_0309"/>
<sequence length="611" mass="69749">MGASLKKNDTIILFWNSAKGGKMPNFTEVIESLCANDMAPGLTAEEVAAQMPKIISNSDWWKVDLEKFHPVEELQLLINEFISHINHIKKGDPTRFVAFTLLDVLAFIKYPSGEVTAESINERVWENIRRFNNKDESPGKELAELREVVEVKRAAELKEKEEIVQRLKGLQLHDAFIQVIQTQPKIPYSRFDKAIKEYKTPTKNSEQYNQALAATVQCICKLYPSFDARAQGNLNEALVCLLHHPFLPSRILTLYHAGIVGNDNYFEILNQIEKMTDEQFQLLKTKLFVPDRLTQFDRIHNLTAFNAAIRNEDKLLEEKKQEVDSEIDTSFQEISDHSQSPINSKEVNLLTDLFARVSFKNQGITAIYTDEAIFCDSSGEKLQLYNISPKRTVISIGSGWIHAIDTCASYHLGAKERDHWLLVTGVTRCLPVVIYNSQSKKHWVYHLHPASLSDASIHPLGYLRGFTPFIALKEDERSNNVLLKEEDYPLQIAIIGCDIKHRNFSSIDKKLGELGISHTGIQYILCEFKKNIPGIIEYTVGYQPSTQRYAIYHPGERKFLVPPTLISQGKRIEKEEESNTRNSRSALSLFSTTVKEEKDDDLIRRQGFGFD</sequence>
<name>A9KDF9_COXBN</name>
<proteinExistence type="predicted"/>
<dbReference type="HOGENOM" id="CLU_031027_0_0_6"/>
<evidence type="ECO:0000313" key="2">
    <source>
        <dbReference type="Proteomes" id="UP000008555"/>
    </source>
</evidence>
<accession>A9KDF9</accession>
<reference evidence="1 2" key="1">
    <citation type="journal article" date="2009" name="Infect. Immun.">
        <title>Comparative genomics reveal extensive transposon-mediated genomic plasticity and diversity among potential effector proteins within the genus Coxiella.</title>
        <authorList>
            <person name="Beare P.A."/>
            <person name="Unsworth N."/>
            <person name="Andoh M."/>
            <person name="Voth D.E."/>
            <person name="Omsland A."/>
            <person name="Gilk S.D."/>
            <person name="Williams K.P."/>
            <person name="Sobral B.W."/>
            <person name="Kupko J.J.III."/>
            <person name="Porcella S.F."/>
            <person name="Samuel J.E."/>
            <person name="Heinzen R.A."/>
        </authorList>
    </citation>
    <scope>NUCLEOTIDE SEQUENCE [LARGE SCALE GENOMIC DNA]</scope>
    <source>
        <strain evidence="1 2">Dugway 5J108-111</strain>
    </source>
</reference>
<evidence type="ECO:0000313" key="1">
    <source>
        <dbReference type="EMBL" id="ABS77791.2"/>
    </source>
</evidence>
<dbReference type="Proteomes" id="UP000008555">
    <property type="component" value="Chromosome"/>
</dbReference>
<protein>
    <submittedName>
        <fullName evidence="1">Uncharacterized protein</fullName>
    </submittedName>
</protein>
<organism evidence="1 2">
    <name type="scientific">Coxiella burnetii (strain Dugway 5J108-111)</name>
    <dbReference type="NCBI Taxonomy" id="434922"/>
    <lineage>
        <taxon>Bacteria</taxon>
        <taxon>Pseudomonadati</taxon>
        <taxon>Pseudomonadota</taxon>
        <taxon>Gammaproteobacteria</taxon>
        <taxon>Legionellales</taxon>
        <taxon>Coxiellaceae</taxon>
        <taxon>Coxiella</taxon>
    </lineage>
</organism>